<dbReference type="PANTHER" id="PTHR33116">
    <property type="entry name" value="REVERSE TRANSCRIPTASE ZINC-BINDING DOMAIN-CONTAINING PROTEIN-RELATED-RELATED"/>
    <property type="match status" value="1"/>
</dbReference>
<protein>
    <recommendedName>
        <fullName evidence="1">Reverse transcriptase zinc-binding domain-containing protein</fullName>
    </recommendedName>
</protein>
<dbReference type="CDD" id="cd01650">
    <property type="entry name" value="RT_nLTR_like"/>
    <property type="match status" value="1"/>
</dbReference>
<accession>A0A2N9GT47</accession>
<dbReference type="PANTHER" id="PTHR33116:SF78">
    <property type="entry name" value="OS12G0587133 PROTEIN"/>
    <property type="match status" value="1"/>
</dbReference>
<dbReference type="AlphaFoldDB" id="A0A2N9GT47"/>
<dbReference type="Pfam" id="PF13966">
    <property type="entry name" value="zf-RVT"/>
    <property type="match status" value="1"/>
</dbReference>
<name>A0A2N9GT47_FAGSY</name>
<proteinExistence type="predicted"/>
<reference evidence="2" key="1">
    <citation type="submission" date="2018-02" db="EMBL/GenBank/DDBJ databases">
        <authorList>
            <person name="Cohen D.B."/>
            <person name="Kent A.D."/>
        </authorList>
    </citation>
    <scope>NUCLEOTIDE SEQUENCE</scope>
</reference>
<gene>
    <name evidence="2" type="ORF">FSB_LOCUS30403</name>
</gene>
<organism evidence="2">
    <name type="scientific">Fagus sylvatica</name>
    <name type="common">Beechnut</name>
    <dbReference type="NCBI Taxonomy" id="28930"/>
    <lineage>
        <taxon>Eukaryota</taxon>
        <taxon>Viridiplantae</taxon>
        <taxon>Streptophyta</taxon>
        <taxon>Embryophyta</taxon>
        <taxon>Tracheophyta</taxon>
        <taxon>Spermatophyta</taxon>
        <taxon>Magnoliopsida</taxon>
        <taxon>eudicotyledons</taxon>
        <taxon>Gunneridae</taxon>
        <taxon>Pentapetalae</taxon>
        <taxon>rosids</taxon>
        <taxon>fabids</taxon>
        <taxon>Fagales</taxon>
        <taxon>Fagaceae</taxon>
        <taxon>Fagus</taxon>
    </lineage>
</organism>
<feature type="domain" description="Reverse transcriptase zinc-binding" evidence="1">
    <location>
        <begin position="481"/>
        <end position="565"/>
    </location>
</feature>
<evidence type="ECO:0000313" key="2">
    <source>
        <dbReference type="EMBL" id="SPD02521.1"/>
    </source>
</evidence>
<dbReference type="EMBL" id="OIVN01002313">
    <property type="protein sequence ID" value="SPD02521.1"/>
    <property type="molecule type" value="Genomic_DNA"/>
</dbReference>
<dbReference type="InterPro" id="IPR026960">
    <property type="entry name" value="RVT-Znf"/>
</dbReference>
<sequence>MNGDKAPSPDGFPMSFFHACWPILRADLLAVFSEFHEFGSFQRSLNATFLTIIPKKTNAVEIRDFRPISLVSSVYKILAKVLANRLSGVLDTIISPSQNAFVHGRQMTDSLLVANECIDSRIKEGLPGCLLMEGRKDSLGALEVGALDSQVVRVSHLLFADDTLIFSDAKPDHIFNLRLLFTWFEAVSGLKINFNKSEMVPVGSVPDLEDLAGANFKSKSIWDPILEKMERKLSGWQRMYLSKGGRITLIKSTLSSLPTYFMSLFPIPGSVALRIDKIQRDFLWGGMGEGKKFHLVNWNQVCQPLKMGGLGVRNLHLFNQALLWKWLWRFGNEENAFWRHLISAKYGNSFGGWTTREVNGPYGCGLWKHIRKGWGMFARHIHFEVGDGSKTKFWDDVWCGSGSLKLAFPDLHCIARNKDAAVGDILQFQNGAVTWLIDFVRHVQDWELESVNSLLELLYSSSAKGCGEYRMCWRGGCKDGFQVKAYYRDILPQSGFTLPWKSIWKSKAPPRVAFFVWTAALGRILTTDNLRRRRIIVLDYCWLCKSNGESISHLLLHCSYSTEIWNFFVNIFGISWVMPMGIVDLLSCWGGGCRNTRIRKVWDMVPLCIFWCLWWERNTRCFEGMERNVLELKGLVLRTLMEWSKAAGVLVSSSVLDFLESCNA</sequence>
<evidence type="ECO:0000259" key="1">
    <source>
        <dbReference type="Pfam" id="PF13966"/>
    </source>
</evidence>